<reference evidence="8 9" key="2">
    <citation type="journal article" date="2011" name="Microbiology">
        <title>The genome sequence of Bacillus subtilis subsp. spizizenii W23: insights into speciation within the B. subtilis complex and into the history of B. subtilis genetics.</title>
        <authorList>
            <person name="Zeigler D.R."/>
        </authorList>
    </citation>
    <scope>NUCLEOTIDE SEQUENCE [LARGE SCALE GENOMIC DNA]</scope>
    <source>
        <strain evidence="9">ATCC 23059 / NRRL B-14472 / W23</strain>
    </source>
</reference>
<dbReference type="InterPro" id="IPR038063">
    <property type="entry name" value="Transpep_catalytic_dom"/>
</dbReference>
<dbReference type="Proteomes" id="UP000002233">
    <property type="component" value="Chromosome"/>
</dbReference>
<keyword evidence="2" id="KW-0808">Transferase</keyword>
<gene>
    <name evidence="8" type="primary">yciB</name>
    <name evidence="8" type="ordered locus">BSUW23_01710</name>
</gene>
<keyword evidence="3 6" id="KW-0133">Cell shape</keyword>
<evidence type="ECO:0000256" key="5">
    <source>
        <dbReference type="ARBA" id="ARBA00023316"/>
    </source>
</evidence>
<dbReference type="Gene3D" id="2.40.440.10">
    <property type="entry name" value="L,D-transpeptidase catalytic domain-like"/>
    <property type="match status" value="1"/>
</dbReference>
<dbReference type="GO" id="GO:0071555">
    <property type="term" value="P:cell wall organization"/>
    <property type="evidence" value="ECO:0007669"/>
    <property type="project" value="UniProtKB-UniRule"/>
</dbReference>
<evidence type="ECO:0000256" key="3">
    <source>
        <dbReference type="ARBA" id="ARBA00022960"/>
    </source>
</evidence>
<evidence type="ECO:0000313" key="8">
    <source>
        <dbReference type="EMBL" id="ADM36399.1"/>
    </source>
</evidence>
<evidence type="ECO:0000256" key="4">
    <source>
        <dbReference type="ARBA" id="ARBA00022984"/>
    </source>
</evidence>
<evidence type="ECO:0000313" key="9">
    <source>
        <dbReference type="Proteomes" id="UP000002233"/>
    </source>
</evidence>
<feature type="active site" description="Proton donor/acceptor" evidence="6">
    <location>
        <position position="16"/>
    </location>
</feature>
<organism evidence="8 9">
    <name type="scientific">Bacillus spizizenii (strain ATCC 23059 / NRRL B-14472 / W23)</name>
    <name type="common">Bacillus subtilis subsp. spizizenii</name>
    <dbReference type="NCBI Taxonomy" id="655816"/>
    <lineage>
        <taxon>Bacteria</taxon>
        <taxon>Bacillati</taxon>
        <taxon>Bacillota</taxon>
        <taxon>Bacilli</taxon>
        <taxon>Bacillales</taxon>
        <taxon>Bacillaceae</taxon>
        <taxon>Bacillus</taxon>
    </lineage>
</organism>
<dbReference type="PROSITE" id="PS52029">
    <property type="entry name" value="LD_TPASE"/>
    <property type="match status" value="1"/>
</dbReference>
<keyword evidence="4 6" id="KW-0573">Peptidoglycan synthesis</keyword>
<dbReference type="EMBL" id="CP002183">
    <property type="protein sequence ID" value="ADM36399.1"/>
    <property type="molecule type" value="Genomic_DNA"/>
</dbReference>
<dbReference type="KEGG" id="bss:BSUW23_01710"/>
<dbReference type="CDD" id="cd16913">
    <property type="entry name" value="YkuD_like"/>
    <property type="match status" value="1"/>
</dbReference>
<reference key="1">
    <citation type="submission" date="2010-08" db="EMBL/GenBank/DDBJ databases">
        <authorList>
            <person name="Zeigler D.R."/>
        </authorList>
    </citation>
    <scope>NUCLEOTIDE SEQUENCE</scope>
    <source>
        <strain>W23</strain>
    </source>
</reference>
<dbReference type="Pfam" id="PF03734">
    <property type="entry name" value="YkuD"/>
    <property type="match status" value="1"/>
</dbReference>
<feature type="active site" description="Nucleophile" evidence="6">
    <location>
        <position position="42"/>
    </location>
</feature>
<dbReference type="GO" id="GO:0009252">
    <property type="term" value="P:peptidoglycan biosynthetic process"/>
    <property type="evidence" value="ECO:0007669"/>
    <property type="project" value="UniProtKB-UniPathway"/>
</dbReference>
<dbReference type="AlphaFoldDB" id="E0U2A1"/>
<keyword evidence="8" id="KW-0449">Lipoprotein</keyword>
<keyword evidence="5 6" id="KW-0961">Cell wall biogenesis/degradation</keyword>
<evidence type="ECO:0000256" key="2">
    <source>
        <dbReference type="ARBA" id="ARBA00022679"/>
    </source>
</evidence>
<evidence type="ECO:0000259" key="7">
    <source>
        <dbReference type="PROSITE" id="PS52029"/>
    </source>
</evidence>
<dbReference type="GO" id="GO:0008360">
    <property type="term" value="P:regulation of cell shape"/>
    <property type="evidence" value="ECO:0007669"/>
    <property type="project" value="UniProtKB-UniRule"/>
</dbReference>
<dbReference type="InterPro" id="IPR005490">
    <property type="entry name" value="LD_TPept_cat_dom"/>
</dbReference>
<protein>
    <submittedName>
        <fullName evidence="8">Putative metal uptake system lipoprotein</fullName>
    </submittedName>
</protein>
<comment type="pathway">
    <text evidence="1 6">Cell wall biogenesis; peptidoglycan biosynthesis.</text>
</comment>
<feature type="domain" description="L,D-TPase catalytic" evidence="7">
    <location>
        <begin position="1"/>
        <end position="66"/>
    </location>
</feature>
<dbReference type="GO" id="GO:0016740">
    <property type="term" value="F:transferase activity"/>
    <property type="evidence" value="ECO:0007669"/>
    <property type="project" value="UniProtKB-KW"/>
</dbReference>
<accession>E0U2A1</accession>
<proteinExistence type="predicted"/>
<sequence length="66" mass="7133">MPASLLLACSDHAEEHASADTKDKKVIGKEAKKLGVKASHGCIRLAIPDAKWIYENIPQHTKVVIG</sequence>
<dbReference type="SUPFAM" id="SSF141523">
    <property type="entry name" value="L,D-transpeptidase catalytic domain-like"/>
    <property type="match status" value="1"/>
</dbReference>
<evidence type="ECO:0000256" key="1">
    <source>
        <dbReference type="ARBA" id="ARBA00004752"/>
    </source>
</evidence>
<dbReference type="HOGENOM" id="CLU_2822197_0_0_9"/>
<dbReference type="UniPathway" id="UPA00219"/>
<evidence type="ECO:0000256" key="6">
    <source>
        <dbReference type="PROSITE-ProRule" id="PRU01373"/>
    </source>
</evidence>
<name>E0U2A1_BACSH</name>